<organism evidence="4 5">
    <name type="scientific">Cohnella rhizosphaerae</name>
    <dbReference type="NCBI Taxonomy" id="1457232"/>
    <lineage>
        <taxon>Bacteria</taxon>
        <taxon>Bacillati</taxon>
        <taxon>Bacillota</taxon>
        <taxon>Bacilli</taxon>
        <taxon>Bacillales</taxon>
        <taxon>Paenibacillaceae</taxon>
        <taxon>Cohnella</taxon>
    </lineage>
</organism>
<evidence type="ECO:0000256" key="1">
    <source>
        <dbReference type="ARBA" id="ARBA00023002"/>
    </source>
</evidence>
<dbReference type="InterPro" id="IPR036291">
    <property type="entry name" value="NAD(P)-bd_dom_sf"/>
</dbReference>
<name>A0A9X4KSJ4_9BACL</name>
<reference evidence="4" key="1">
    <citation type="submission" date="2022-10" db="EMBL/GenBank/DDBJ databases">
        <title>Comparative genomic analysis of Cohnella hashimotonis sp. nov., isolated from the International Space Station.</title>
        <authorList>
            <person name="Simpson A."/>
            <person name="Venkateswaran K."/>
        </authorList>
    </citation>
    <scope>NUCLEOTIDE SEQUENCE</scope>
    <source>
        <strain evidence="4">DSM 28161</strain>
    </source>
</reference>
<dbReference type="GO" id="GO:0000166">
    <property type="term" value="F:nucleotide binding"/>
    <property type="evidence" value="ECO:0007669"/>
    <property type="project" value="InterPro"/>
</dbReference>
<evidence type="ECO:0000313" key="4">
    <source>
        <dbReference type="EMBL" id="MDG0810394.1"/>
    </source>
</evidence>
<dbReference type="SUPFAM" id="SSF55347">
    <property type="entry name" value="Glyceraldehyde-3-phosphate dehydrogenase-like, C-terminal domain"/>
    <property type="match status" value="1"/>
</dbReference>
<proteinExistence type="predicted"/>
<feature type="domain" description="Gfo/Idh/MocA-like oxidoreductase N-terminal" evidence="2">
    <location>
        <begin position="4"/>
        <end position="121"/>
    </location>
</feature>
<dbReference type="SUPFAM" id="SSF51735">
    <property type="entry name" value="NAD(P)-binding Rossmann-fold domains"/>
    <property type="match status" value="1"/>
</dbReference>
<dbReference type="RefSeq" id="WP_277532200.1">
    <property type="nucleotide sequence ID" value="NZ_JAPDIA010000003.1"/>
</dbReference>
<protein>
    <submittedName>
        <fullName evidence="4">Gfo/Idh/MocA family oxidoreductase</fullName>
    </submittedName>
</protein>
<dbReference type="GO" id="GO:0016491">
    <property type="term" value="F:oxidoreductase activity"/>
    <property type="evidence" value="ECO:0007669"/>
    <property type="project" value="UniProtKB-KW"/>
</dbReference>
<keyword evidence="1" id="KW-0560">Oxidoreductase</keyword>
<feature type="domain" description="GFO/IDH/MocA-like oxidoreductase" evidence="3">
    <location>
        <begin position="131"/>
        <end position="253"/>
    </location>
</feature>
<evidence type="ECO:0000259" key="2">
    <source>
        <dbReference type="Pfam" id="PF01408"/>
    </source>
</evidence>
<dbReference type="Pfam" id="PF22725">
    <property type="entry name" value="GFO_IDH_MocA_C3"/>
    <property type="match status" value="1"/>
</dbReference>
<dbReference type="Pfam" id="PF01408">
    <property type="entry name" value="GFO_IDH_MocA"/>
    <property type="match status" value="1"/>
</dbReference>
<dbReference type="PANTHER" id="PTHR43818:SF11">
    <property type="entry name" value="BCDNA.GH03377"/>
    <property type="match status" value="1"/>
</dbReference>
<gene>
    <name evidence="4" type="ORF">OMP40_14320</name>
</gene>
<dbReference type="InterPro" id="IPR050463">
    <property type="entry name" value="Gfo/Idh/MocA_oxidrdct_glycsds"/>
</dbReference>
<dbReference type="PANTHER" id="PTHR43818">
    <property type="entry name" value="BCDNA.GH03377"/>
    <property type="match status" value="1"/>
</dbReference>
<dbReference type="EMBL" id="JAPDIA010000003">
    <property type="protein sequence ID" value="MDG0810394.1"/>
    <property type="molecule type" value="Genomic_DNA"/>
</dbReference>
<dbReference type="InterPro" id="IPR000683">
    <property type="entry name" value="Gfo/Idh/MocA-like_OxRdtase_N"/>
</dbReference>
<dbReference type="Proteomes" id="UP001153404">
    <property type="component" value="Unassembled WGS sequence"/>
</dbReference>
<keyword evidence="5" id="KW-1185">Reference proteome</keyword>
<evidence type="ECO:0000259" key="3">
    <source>
        <dbReference type="Pfam" id="PF22725"/>
    </source>
</evidence>
<dbReference type="InterPro" id="IPR055170">
    <property type="entry name" value="GFO_IDH_MocA-like_dom"/>
</dbReference>
<evidence type="ECO:0000313" key="5">
    <source>
        <dbReference type="Proteomes" id="UP001153404"/>
    </source>
</evidence>
<dbReference type="AlphaFoldDB" id="A0A9X4KSJ4"/>
<comment type="caution">
    <text evidence="4">The sequence shown here is derived from an EMBL/GenBank/DDBJ whole genome shotgun (WGS) entry which is preliminary data.</text>
</comment>
<dbReference type="Gene3D" id="3.30.360.10">
    <property type="entry name" value="Dihydrodipicolinate Reductase, domain 2"/>
    <property type="match status" value="1"/>
</dbReference>
<sequence length="345" mass="38738">MTKIRLGIIGCGNMTGSHSSGFSELGERIEITATCDIVVELAEEAAKLLGAKAAYADYRDMLDDVDAVLVVLPHDLHFEVGMTCLRAGKHVLMEKPMCNTEEECLELIRTAEECGKVLMTAYPVRFWPVIVKLKQLLDDKVYGECFQLSIWTEQYTHYPEGHWGRSADRLGGGQFFSHGCHYVDLMLWIMGNPVRGTHLGTNFGTPWMEKEGTSNVAIEFENGALGYHFGTWGARGTRLGWSLHAHCTEGMLEIHLGERKLYAHTKIKEEKGNLDTRSETSVLMELESGKFTHFELEHFLDCIRDGSRPLTDGPTSLQSLRVIWKLYEAEKQGIVADLRGLGLNR</sequence>
<accession>A0A9X4KSJ4</accession>
<dbReference type="Gene3D" id="3.40.50.720">
    <property type="entry name" value="NAD(P)-binding Rossmann-like Domain"/>
    <property type="match status" value="1"/>
</dbReference>